<comment type="caution">
    <text evidence="3">The sequence shown here is derived from an EMBL/GenBank/DDBJ whole genome shotgun (WGS) entry which is preliminary data.</text>
</comment>
<evidence type="ECO:0000313" key="3">
    <source>
        <dbReference type="EMBL" id="KAA0021597.1"/>
    </source>
</evidence>
<dbReference type="GO" id="GO:0008233">
    <property type="term" value="F:peptidase activity"/>
    <property type="evidence" value="ECO:0007669"/>
    <property type="project" value="UniProtKB-KW"/>
</dbReference>
<dbReference type="GO" id="GO:0006508">
    <property type="term" value="P:proteolysis"/>
    <property type="evidence" value="ECO:0007669"/>
    <property type="project" value="UniProtKB-KW"/>
</dbReference>
<dbReference type="Pfam" id="PF20442">
    <property type="entry name" value="BrxL_N"/>
    <property type="match status" value="1"/>
</dbReference>
<dbReference type="InterPro" id="IPR032341">
    <property type="entry name" value="MITD1_C"/>
</dbReference>
<dbReference type="Pfam" id="PF13337">
    <property type="entry name" value="BrxL_ATPase"/>
    <property type="match status" value="1"/>
</dbReference>
<name>A0A5A7S9T1_9NOCA</name>
<keyword evidence="3" id="KW-0378">Hydrolase</keyword>
<evidence type="ECO:0000313" key="4">
    <source>
        <dbReference type="Proteomes" id="UP000322244"/>
    </source>
</evidence>
<dbReference type="InterPro" id="IPR046838">
    <property type="entry name" value="BrxL_N"/>
</dbReference>
<feature type="domain" description="BREX system Lon protease-like BrxL N-terminal" evidence="2">
    <location>
        <begin position="11"/>
        <end position="141"/>
    </location>
</feature>
<dbReference type="Proteomes" id="UP000322244">
    <property type="component" value="Unassembled WGS sequence"/>
</dbReference>
<accession>A0A5A7S9T1</accession>
<reference evidence="3 4" key="1">
    <citation type="submission" date="2019-07" db="EMBL/GenBank/DDBJ databases">
        <title>Rhodococcus cavernicolus sp. nov., isolated from a cave.</title>
        <authorList>
            <person name="Lee S.D."/>
        </authorList>
    </citation>
    <scope>NUCLEOTIDE SEQUENCE [LARGE SCALE GENOMIC DNA]</scope>
    <source>
        <strain evidence="3 4">C1-24</strain>
    </source>
</reference>
<evidence type="ECO:0000259" key="1">
    <source>
        <dbReference type="Pfam" id="PF16565"/>
    </source>
</evidence>
<dbReference type="EMBL" id="VLNY01000009">
    <property type="protein sequence ID" value="KAA0021597.1"/>
    <property type="molecule type" value="Genomic_DNA"/>
</dbReference>
<dbReference type="Gene3D" id="3.30.870.30">
    <property type="entry name" value="MITD, C-terminal phospholipase D-like domain"/>
    <property type="match status" value="1"/>
</dbReference>
<keyword evidence="4" id="KW-1185">Reference proteome</keyword>
<evidence type="ECO:0000259" key="2">
    <source>
        <dbReference type="Pfam" id="PF20442"/>
    </source>
</evidence>
<dbReference type="NCBIfam" id="TIGR02688">
    <property type="entry name" value="BREX system Lon protease-like protein BrxL"/>
    <property type="match status" value="1"/>
</dbReference>
<dbReference type="Pfam" id="PF16565">
    <property type="entry name" value="MIT_C"/>
    <property type="match status" value="1"/>
</dbReference>
<sequence length="677" mass="76178">MSPLDVKANAAFPGLVVRKDLVGRVRGNAVVPGYVLEYLLAQYCATDDEATIDAGIDSVRDILAKHYVHRGEAELVKSTIRDRGRHRIIDKVGVVLDDKKDIHTATFANLGLKGVPIDDGTVKRHPKLLTGGVWCMADLEYAPGEAHEDRWIIFGLKPIQLGQFDANSYVEARAQFSTAEWIDLLTQTVGFAPDRLSPRTKILQLVRLIPFIERNYNLVELGPKGTGKSHIYSEFSPHGMLISGGEVTVPKLFVNNANGRIGLVGFWDVVAFDEFAGQKRVDKSLVDIMKNYMANKTFSRGVETIGADASMAFIGNTSRPVPAMLAHSDLFEALPESYHDAAYLDRLHHYLPGWEVETIRRELFTDGYGFVVDYLAEALAHLRAQDFSDVYAKHFALSEEISTRDRDGVRKTFSGLMKLIYPHRDASVDEIEELLRFSIEGRKRVKDQIVRIDHTMDPVRFGYTDTAGTWYDVLTQEELDFPHLYQRDAHRADSETVEAAVDTGRNSGSAPETLELRTGPLDIPDNALGYSFADLFAPHLRGAVKIEIVDPYLRAPHQLRNLYDLLMEIIVAKPVDEIVEVHIVTGAETSREDWQRNQLVGLSEIKDATEDAGIELTCEFAKNLHDRQISTDTGWRILLGRGLDIFQPFTSANRYDLRLHLQERRRTKACTITYLRS</sequence>
<dbReference type="InterPro" id="IPR038113">
    <property type="entry name" value="MITD1_C_sf"/>
</dbReference>
<protein>
    <submittedName>
        <fullName evidence="3">BREX system Lon protease-like protein BrxL</fullName>
    </submittedName>
</protein>
<dbReference type="InterPro" id="IPR014061">
    <property type="entry name" value="BrxL-like"/>
</dbReference>
<gene>
    <name evidence="3" type="primary">brxL</name>
    <name evidence="3" type="ORF">FOY51_18580</name>
</gene>
<organism evidence="3 4">
    <name type="scientific">Antrihabitans cavernicola</name>
    <dbReference type="NCBI Taxonomy" id="2495913"/>
    <lineage>
        <taxon>Bacteria</taxon>
        <taxon>Bacillati</taxon>
        <taxon>Actinomycetota</taxon>
        <taxon>Actinomycetes</taxon>
        <taxon>Mycobacteriales</taxon>
        <taxon>Nocardiaceae</taxon>
        <taxon>Antrihabitans</taxon>
    </lineage>
</organism>
<dbReference type="AlphaFoldDB" id="A0A5A7S9T1"/>
<dbReference type="OrthoDB" id="5297084at2"/>
<feature type="domain" description="MITD1 C-terminal phospholipase D-like" evidence="1">
    <location>
        <begin position="529"/>
        <end position="676"/>
    </location>
</feature>
<keyword evidence="3" id="KW-0645">Protease</keyword>
<proteinExistence type="predicted"/>